<dbReference type="EMBL" id="BAABKY010000001">
    <property type="protein sequence ID" value="GAA5068724.1"/>
    <property type="molecule type" value="Genomic_DNA"/>
</dbReference>
<sequence>MPATRVMPSPGEYFPDKPLLTSAEVARLMGFRSVEALAKTRAAGRLPVRMFQIPGRRGWYAATSSVRAWVETAIAQGEVEPDAVTTEIP</sequence>
<proteinExistence type="predicted"/>
<organism evidence="1 2">
    <name type="scientific">Lysobacter panacisoli</name>
    <dbReference type="NCBI Taxonomy" id="1255263"/>
    <lineage>
        <taxon>Bacteria</taxon>
        <taxon>Pseudomonadati</taxon>
        <taxon>Pseudomonadota</taxon>
        <taxon>Gammaproteobacteria</taxon>
        <taxon>Lysobacterales</taxon>
        <taxon>Lysobacteraceae</taxon>
        <taxon>Lysobacter</taxon>
    </lineage>
</organism>
<name>A0ABP9L003_9GAMM</name>
<reference evidence="2" key="1">
    <citation type="journal article" date="2019" name="Int. J. Syst. Evol. Microbiol.">
        <title>The Global Catalogue of Microorganisms (GCM) 10K type strain sequencing project: providing services to taxonomists for standard genome sequencing and annotation.</title>
        <authorList>
            <consortium name="The Broad Institute Genomics Platform"/>
            <consortium name="The Broad Institute Genome Sequencing Center for Infectious Disease"/>
            <person name="Wu L."/>
            <person name="Ma J."/>
        </authorList>
    </citation>
    <scope>NUCLEOTIDE SEQUENCE [LARGE SCALE GENOMIC DNA]</scope>
    <source>
        <strain evidence="2">JCM 19212</strain>
    </source>
</reference>
<dbReference type="Proteomes" id="UP001501083">
    <property type="component" value="Unassembled WGS sequence"/>
</dbReference>
<accession>A0ABP9L003</accession>
<evidence type="ECO:0008006" key="3">
    <source>
        <dbReference type="Google" id="ProtNLM"/>
    </source>
</evidence>
<comment type="caution">
    <text evidence="1">The sequence shown here is derived from an EMBL/GenBank/DDBJ whole genome shotgun (WGS) entry which is preliminary data.</text>
</comment>
<gene>
    <name evidence="1" type="ORF">GCM10025759_04740</name>
</gene>
<evidence type="ECO:0000313" key="1">
    <source>
        <dbReference type="EMBL" id="GAA5068724.1"/>
    </source>
</evidence>
<protein>
    <recommendedName>
        <fullName evidence="3">AlpA family phage regulatory protein</fullName>
    </recommendedName>
</protein>
<keyword evidence="2" id="KW-1185">Reference proteome</keyword>
<evidence type="ECO:0000313" key="2">
    <source>
        <dbReference type="Proteomes" id="UP001501083"/>
    </source>
</evidence>